<reference evidence="4" key="1">
    <citation type="journal article" date="2019" name="Int. J. Syst. Evol. Microbiol.">
        <title>The Global Catalogue of Microorganisms (GCM) 10K type strain sequencing project: providing services to taxonomists for standard genome sequencing and annotation.</title>
        <authorList>
            <consortium name="The Broad Institute Genomics Platform"/>
            <consortium name="The Broad Institute Genome Sequencing Center for Infectious Disease"/>
            <person name="Wu L."/>
            <person name="Ma J."/>
        </authorList>
    </citation>
    <scope>NUCLEOTIDE SEQUENCE [LARGE SCALE GENOMIC DNA]</scope>
    <source>
        <strain evidence="4">CGMCC 1.12295</strain>
    </source>
</reference>
<dbReference type="RefSeq" id="WP_380774893.1">
    <property type="nucleotide sequence ID" value="NZ_JBHUEO010000053.1"/>
</dbReference>
<dbReference type="Pfam" id="PF02397">
    <property type="entry name" value="Bac_transf"/>
    <property type="match status" value="1"/>
</dbReference>
<protein>
    <submittedName>
        <fullName evidence="3">Sugar transferase</fullName>
    </submittedName>
</protein>
<accession>A0ABW4KIL6</accession>
<dbReference type="InterPro" id="IPR003362">
    <property type="entry name" value="Bact_transf"/>
</dbReference>
<keyword evidence="3" id="KW-0808">Transferase</keyword>
<proteinExistence type="inferred from homology"/>
<name>A0ABW4KIL6_9BACI</name>
<dbReference type="PANTHER" id="PTHR30576:SF8">
    <property type="entry name" value="UNDECAPRENYL-PHOSPHATE GALACTOSE PHOSPHOTRANSFERASE"/>
    <property type="match status" value="1"/>
</dbReference>
<evidence type="ECO:0000313" key="3">
    <source>
        <dbReference type="EMBL" id="MFD1707999.1"/>
    </source>
</evidence>
<comment type="caution">
    <text evidence="3">The sequence shown here is derived from an EMBL/GenBank/DDBJ whole genome shotgun (WGS) entry which is preliminary data.</text>
</comment>
<organism evidence="3 4">
    <name type="scientific">Siminovitchia sediminis</name>
    <dbReference type="NCBI Taxonomy" id="1274353"/>
    <lineage>
        <taxon>Bacteria</taxon>
        <taxon>Bacillati</taxon>
        <taxon>Bacillota</taxon>
        <taxon>Bacilli</taxon>
        <taxon>Bacillales</taxon>
        <taxon>Bacillaceae</taxon>
        <taxon>Siminovitchia</taxon>
    </lineage>
</organism>
<dbReference type="EMBL" id="JBHUEO010000053">
    <property type="protein sequence ID" value="MFD1707999.1"/>
    <property type="molecule type" value="Genomic_DNA"/>
</dbReference>
<dbReference type="GO" id="GO:0016740">
    <property type="term" value="F:transferase activity"/>
    <property type="evidence" value="ECO:0007669"/>
    <property type="project" value="UniProtKB-KW"/>
</dbReference>
<comment type="similarity">
    <text evidence="1">Belongs to the bacterial sugar transferase family.</text>
</comment>
<dbReference type="Proteomes" id="UP001597301">
    <property type="component" value="Unassembled WGS sequence"/>
</dbReference>
<feature type="domain" description="Bacterial sugar transferase" evidence="2">
    <location>
        <begin position="2"/>
        <end position="176"/>
    </location>
</feature>
<keyword evidence="4" id="KW-1185">Reference proteome</keyword>
<dbReference type="PANTHER" id="PTHR30576">
    <property type="entry name" value="COLANIC BIOSYNTHESIS UDP-GLUCOSE LIPID CARRIER TRANSFERASE"/>
    <property type="match status" value="1"/>
</dbReference>
<sequence>MKRAIDIVAALLALILFSPLMAMIGLVIRIKMGKPIFFIQQRPGFQGKPFNLYKFRTMASNRDARGRLLSDEARVTPLGNVLRKYSLDELPQLFNILKGDLSLVGPRPLLMEYLPLYTPRQAKRHQVKPGLTGWAQINGRNTISWDEKFELDVWYVENRSLILDIKILIKTVEKVLRSEGINQPGKATVENFNGSKITSKEG</sequence>
<evidence type="ECO:0000313" key="4">
    <source>
        <dbReference type="Proteomes" id="UP001597301"/>
    </source>
</evidence>
<evidence type="ECO:0000256" key="1">
    <source>
        <dbReference type="ARBA" id="ARBA00006464"/>
    </source>
</evidence>
<gene>
    <name evidence="3" type="ORF">ACFSCZ_14840</name>
</gene>
<evidence type="ECO:0000259" key="2">
    <source>
        <dbReference type="Pfam" id="PF02397"/>
    </source>
</evidence>